<dbReference type="GeneID" id="37070986"/>
<protein>
    <submittedName>
        <fullName evidence="2">Uncharacterized protein</fullName>
    </submittedName>
</protein>
<comment type="caution">
    <text evidence="2">The sequence shown here is derived from an EMBL/GenBank/DDBJ whole genome shotgun (WGS) entry which is preliminary data.</text>
</comment>
<dbReference type="EMBL" id="MSFL01000002">
    <property type="protein sequence ID" value="PWY90965.1"/>
    <property type="molecule type" value="Genomic_DNA"/>
</dbReference>
<reference evidence="2 3" key="1">
    <citation type="submission" date="2016-12" db="EMBL/GenBank/DDBJ databases">
        <title>The genomes of Aspergillus section Nigri reveals drivers in fungal speciation.</title>
        <authorList>
            <consortium name="DOE Joint Genome Institute"/>
            <person name="Vesth T.C."/>
            <person name="Nybo J."/>
            <person name="Theobald S."/>
            <person name="Brandl J."/>
            <person name="Frisvad J.C."/>
            <person name="Nielsen K.F."/>
            <person name="Lyhne E.K."/>
            <person name="Kogle M.E."/>
            <person name="Kuo A."/>
            <person name="Riley R."/>
            <person name="Clum A."/>
            <person name="Nolan M."/>
            <person name="Lipzen A."/>
            <person name="Salamov A."/>
            <person name="Henrissat B."/>
            <person name="Wiebenga A."/>
            <person name="De Vries R.P."/>
            <person name="Grigoriev I.V."/>
            <person name="Mortensen U.H."/>
            <person name="Andersen M.R."/>
            <person name="Baker S.E."/>
        </authorList>
    </citation>
    <scope>NUCLEOTIDE SEQUENCE [LARGE SCALE GENOMIC DNA]</scope>
    <source>
        <strain evidence="2 3">CBS 117.55</strain>
    </source>
</reference>
<evidence type="ECO:0000313" key="3">
    <source>
        <dbReference type="Proteomes" id="UP000247233"/>
    </source>
</evidence>
<dbReference type="VEuPathDB" id="FungiDB:BO70DRAFT_82222"/>
<evidence type="ECO:0000256" key="1">
    <source>
        <dbReference type="SAM" id="MobiDB-lite"/>
    </source>
</evidence>
<dbReference type="Proteomes" id="UP000247233">
    <property type="component" value="Unassembled WGS sequence"/>
</dbReference>
<dbReference type="AlphaFoldDB" id="A0A317WYA9"/>
<feature type="region of interest" description="Disordered" evidence="1">
    <location>
        <begin position="63"/>
        <end position="123"/>
    </location>
</feature>
<sequence>MPVRVCQSGRPAWLLIRNGQAAHGITRFANSKTTLRSQSLSLILLSPPMPIFFESIHPSIQRVHPSIHPTNPSGPSYPSASSCPSIHPSTTATTARTDQPATKVNIATPPPLLPQNKEHPKPS</sequence>
<accession>A0A317WYA9</accession>
<organism evidence="2 3">
    <name type="scientific">Aspergillus heteromorphus CBS 117.55</name>
    <dbReference type="NCBI Taxonomy" id="1448321"/>
    <lineage>
        <taxon>Eukaryota</taxon>
        <taxon>Fungi</taxon>
        <taxon>Dikarya</taxon>
        <taxon>Ascomycota</taxon>
        <taxon>Pezizomycotina</taxon>
        <taxon>Eurotiomycetes</taxon>
        <taxon>Eurotiomycetidae</taxon>
        <taxon>Eurotiales</taxon>
        <taxon>Aspergillaceae</taxon>
        <taxon>Aspergillus</taxon>
        <taxon>Aspergillus subgen. Circumdati</taxon>
    </lineage>
</organism>
<evidence type="ECO:0000313" key="2">
    <source>
        <dbReference type="EMBL" id="PWY90965.1"/>
    </source>
</evidence>
<gene>
    <name evidence="2" type="ORF">BO70DRAFT_82222</name>
</gene>
<name>A0A317WYA9_9EURO</name>
<keyword evidence="3" id="KW-1185">Reference proteome</keyword>
<proteinExistence type="predicted"/>
<feature type="compositionally biased region" description="Polar residues" evidence="1">
    <location>
        <begin position="68"/>
        <end position="102"/>
    </location>
</feature>
<dbReference type="RefSeq" id="XP_025403408.1">
    <property type="nucleotide sequence ID" value="XM_025548749.1"/>
</dbReference>